<dbReference type="PaxDb" id="4081-Solyc10g006150.2.1"/>
<keyword evidence="3" id="KW-1185">Reference proteome</keyword>
<dbReference type="Gramene" id="Solyc10g006150.3.1">
    <property type="protein sequence ID" value="Solyc10g006150.3.1"/>
    <property type="gene ID" value="Solyc10g006150.3"/>
</dbReference>
<feature type="transmembrane region" description="Helical" evidence="1">
    <location>
        <begin position="52"/>
        <end position="74"/>
    </location>
</feature>
<evidence type="ECO:0000313" key="3">
    <source>
        <dbReference type="Proteomes" id="UP000004994"/>
    </source>
</evidence>
<sequence>APSSKIFTFIKLHTKTISIDMIKISQVLKLLLIIAALLIITLLLSTSVRTTYLYFIVHLLIISLGAEAGLISFLSKSPYDKKLPSTNSIITQKQHNMTTPVIAFLPSLGTSEHQETTPQVKHDHIASLESSLLITTKKNTGKVVKKCASEKIIGVAKVHEQTQVKKCPSMPNLFFIAGTGEEIGEVEEILKEEKYTEREEAGDQLISNQELFYKAETFIGNFYKQLKIQREDSWKRLHDFYDKAQPNMIIA</sequence>
<name>A0A3Q7IA14_SOLLC</name>
<organism evidence="2">
    <name type="scientific">Solanum lycopersicum</name>
    <name type="common">Tomato</name>
    <name type="synonym">Lycopersicon esculentum</name>
    <dbReference type="NCBI Taxonomy" id="4081"/>
    <lineage>
        <taxon>Eukaryota</taxon>
        <taxon>Viridiplantae</taxon>
        <taxon>Streptophyta</taxon>
        <taxon>Embryophyta</taxon>
        <taxon>Tracheophyta</taxon>
        <taxon>Spermatophyta</taxon>
        <taxon>Magnoliopsida</taxon>
        <taxon>eudicotyledons</taxon>
        <taxon>Gunneridae</taxon>
        <taxon>Pentapetalae</taxon>
        <taxon>asterids</taxon>
        <taxon>lamiids</taxon>
        <taxon>Solanales</taxon>
        <taxon>Solanaceae</taxon>
        <taxon>Solanoideae</taxon>
        <taxon>Solaneae</taxon>
        <taxon>Solanum</taxon>
        <taxon>Solanum subgen. Lycopersicon</taxon>
    </lineage>
</organism>
<reference evidence="2" key="1">
    <citation type="journal article" date="2012" name="Nature">
        <title>The tomato genome sequence provides insights into fleshy fruit evolution.</title>
        <authorList>
            <consortium name="Tomato Genome Consortium"/>
        </authorList>
    </citation>
    <scope>NUCLEOTIDE SEQUENCE [LARGE SCALE GENOMIC DNA]</scope>
    <source>
        <strain evidence="2">cv. Heinz 1706</strain>
    </source>
</reference>
<dbReference type="Proteomes" id="UP000004994">
    <property type="component" value="Chromosome 10"/>
</dbReference>
<evidence type="ECO:0000313" key="2">
    <source>
        <dbReference type="EnsemblPlants" id="Solyc10g006150.3.1"/>
    </source>
</evidence>
<keyword evidence="1" id="KW-0812">Transmembrane</keyword>
<evidence type="ECO:0000256" key="1">
    <source>
        <dbReference type="SAM" id="Phobius"/>
    </source>
</evidence>
<dbReference type="OMA" id="KCASEKI"/>
<dbReference type="InParanoid" id="A0A3Q7IA14"/>
<dbReference type="EnsemblPlants" id="Solyc10g006150.3.1">
    <property type="protein sequence ID" value="Solyc10g006150.3.1"/>
    <property type="gene ID" value="Solyc10g006150.3"/>
</dbReference>
<keyword evidence="1" id="KW-1133">Transmembrane helix</keyword>
<dbReference type="PANTHER" id="PTHR36887">
    <property type="entry name" value="OS01G0532300 PROTEIN"/>
    <property type="match status" value="1"/>
</dbReference>
<dbReference type="AlphaFoldDB" id="A0A3Q7IA14"/>
<dbReference type="PANTHER" id="PTHR36887:SF3">
    <property type="match status" value="1"/>
</dbReference>
<dbReference type="InterPro" id="IPR008480">
    <property type="entry name" value="DUF761_pln"/>
</dbReference>
<reference evidence="2" key="2">
    <citation type="submission" date="2019-01" db="UniProtKB">
        <authorList>
            <consortium name="EnsemblPlants"/>
        </authorList>
    </citation>
    <scope>IDENTIFICATION</scope>
    <source>
        <strain evidence="2">cv. Heinz 1706</strain>
    </source>
</reference>
<feature type="transmembrane region" description="Helical" evidence="1">
    <location>
        <begin position="27"/>
        <end position="46"/>
    </location>
</feature>
<accession>A0A3Q7IA14</accession>
<protein>
    <submittedName>
        <fullName evidence="2">Uncharacterized protein</fullName>
    </submittedName>
</protein>
<keyword evidence="1" id="KW-0472">Membrane</keyword>
<dbReference type="Pfam" id="PF05553">
    <property type="entry name" value="DUF761"/>
    <property type="match status" value="1"/>
</dbReference>
<proteinExistence type="predicted"/>